<dbReference type="EMBL" id="CP159872">
    <property type="protein sequence ID" value="XCM82012.1"/>
    <property type="molecule type" value="Genomic_DNA"/>
</dbReference>
<protein>
    <submittedName>
        <fullName evidence="1">Uncharacterized protein</fullName>
    </submittedName>
</protein>
<accession>A0AAU8K3G1</accession>
<proteinExistence type="predicted"/>
<organism evidence="1">
    <name type="scientific">Kitasatospora camelliae</name>
    <dbReference type="NCBI Taxonomy" id="3156397"/>
    <lineage>
        <taxon>Bacteria</taxon>
        <taxon>Bacillati</taxon>
        <taxon>Actinomycetota</taxon>
        <taxon>Actinomycetes</taxon>
        <taxon>Kitasatosporales</taxon>
        <taxon>Streptomycetaceae</taxon>
        <taxon>Kitasatospora</taxon>
    </lineage>
</organism>
<dbReference type="RefSeq" id="WP_354642939.1">
    <property type="nucleotide sequence ID" value="NZ_CP159872.1"/>
</dbReference>
<name>A0AAU8K3G1_9ACTN</name>
<evidence type="ECO:0000313" key="1">
    <source>
        <dbReference type="EMBL" id="XCM82012.1"/>
    </source>
</evidence>
<gene>
    <name evidence="1" type="ORF">ABWK59_25490</name>
</gene>
<sequence length="101" mass="11771">MTDDGVLTCSDYNNCPHGDDVDCETSFEVTQPGDRRRWYVQEHNLLVDDGGGFEMDVEFLRRDPSWLADRRIVDRMPRKILEEIAVGVGQKAERDRRRQQS</sequence>
<reference evidence="1" key="1">
    <citation type="submission" date="2024-06" db="EMBL/GenBank/DDBJ databases">
        <title>The genome sequences of Kitasatospora sp. strain HUAS MG31.</title>
        <authorList>
            <person name="Mo P."/>
        </authorList>
    </citation>
    <scope>NUCLEOTIDE SEQUENCE</scope>
    <source>
        <strain evidence="1">HUAS MG31</strain>
    </source>
</reference>
<dbReference type="KEGG" id="kcm:ABWK59_25490"/>
<dbReference type="AlphaFoldDB" id="A0AAU8K3G1"/>